<dbReference type="Proteomes" id="UP000724584">
    <property type="component" value="Unassembled WGS sequence"/>
</dbReference>
<name>A0ACB7PF81_9PEZI</name>
<comment type="caution">
    <text evidence="1">The sequence shown here is derived from an EMBL/GenBank/DDBJ whole genome shotgun (WGS) entry which is preliminary data.</text>
</comment>
<protein>
    <submittedName>
        <fullName evidence="1">Diaminopropionate ammonia-lyase family protein</fullName>
    </submittedName>
</protein>
<dbReference type="EMBL" id="JAGIZQ010000002">
    <property type="protein sequence ID" value="KAH6640444.1"/>
    <property type="molecule type" value="Genomic_DNA"/>
</dbReference>
<evidence type="ECO:0000313" key="2">
    <source>
        <dbReference type="Proteomes" id="UP000724584"/>
    </source>
</evidence>
<sequence length="384" mass="40251">MTVPDQSVFFNQSTAPLPPSADTSQIQTFHRQLPSYAPTPLIPLEGVAKKLGVKSVFLKDESNRLGLPSFKILGASWGTYRALVSQLGLSQDLPLTDVAQAAHKNRIALFAATEGNHGRAVAAMAKMLNLPAHIYLPSTVSPADVKLIAQEGAEVILVESHYDDAISKAFSAAASTEGGLLVQDNSFEGYEQIPACIVEGYSTLLTEVSQQLSEQGLDAATLIVSPVGVGSLAHAVVAHCKGKGRQCRVMSVEPDSAPCLHHSLKAGRSVPIDTSKASIMDGLNCGTVSMAAFKDLQAGVDISVVVSDIESHQAVQFLKEAGVGIGPCGAATLAALWKLRDAETIQSRGFLSEDAAIVLLGTEGQREYQVPVPNSNVGAATAEA</sequence>
<evidence type="ECO:0000313" key="1">
    <source>
        <dbReference type="EMBL" id="KAH6640444.1"/>
    </source>
</evidence>
<keyword evidence="2" id="KW-1185">Reference proteome</keyword>
<accession>A0ACB7PF81</accession>
<gene>
    <name evidence="1" type="ORF">F5144DRAFT_93465</name>
</gene>
<organism evidence="1 2">
    <name type="scientific">Chaetomium tenue</name>
    <dbReference type="NCBI Taxonomy" id="1854479"/>
    <lineage>
        <taxon>Eukaryota</taxon>
        <taxon>Fungi</taxon>
        <taxon>Dikarya</taxon>
        <taxon>Ascomycota</taxon>
        <taxon>Pezizomycotina</taxon>
        <taxon>Sordariomycetes</taxon>
        <taxon>Sordariomycetidae</taxon>
        <taxon>Sordariales</taxon>
        <taxon>Chaetomiaceae</taxon>
        <taxon>Chaetomium</taxon>
    </lineage>
</organism>
<proteinExistence type="predicted"/>
<reference evidence="1 2" key="1">
    <citation type="journal article" date="2021" name="Nat. Commun.">
        <title>Genetic determinants of endophytism in the Arabidopsis root mycobiome.</title>
        <authorList>
            <person name="Mesny F."/>
            <person name="Miyauchi S."/>
            <person name="Thiergart T."/>
            <person name="Pickel B."/>
            <person name="Atanasova L."/>
            <person name="Karlsson M."/>
            <person name="Huettel B."/>
            <person name="Barry K.W."/>
            <person name="Haridas S."/>
            <person name="Chen C."/>
            <person name="Bauer D."/>
            <person name="Andreopoulos W."/>
            <person name="Pangilinan J."/>
            <person name="LaButti K."/>
            <person name="Riley R."/>
            <person name="Lipzen A."/>
            <person name="Clum A."/>
            <person name="Drula E."/>
            <person name="Henrissat B."/>
            <person name="Kohler A."/>
            <person name="Grigoriev I.V."/>
            <person name="Martin F.M."/>
            <person name="Hacquard S."/>
        </authorList>
    </citation>
    <scope>NUCLEOTIDE SEQUENCE [LARGE SCALE GENOMIC DNA]</scope>
    <source>
        <strain evidence="1 2">MPI-SDFR-AT-0079</strain>
    </source>
</reference>